<protein>
    <submittedName>
        <fullName evidence="1">Uncharacterized protein</fullName>
    </submittedName>
</protein>
<dbReference type="AlphaFoldDB" id="A0A318JVT0"/>
<organism evidence="1 2">
    <name type="scientific">Nocardia tenerifensis</name>
    <dbReference type="NCBI Taxonomy" id="228006"/>
    <lineage>
        <taxon>Bacteria</taxon>
        <taxon>Bacillati</taxon>
        <taxon>Actinomycetota</taxon>
        <taxon>Actinomycetes</taxon>
        <taxon>Mycobacteriales</taxon>
        <taxon>Nocardiaceae</taxon>
        <taxon>Nocardia</taxon>
    </lineage>
</organism>
<accession>A0A318JVT0</accession>
<proteinExistence type="predicted"/>
<reference evidence="1 2" key="1">
    <citation type="submission" date="2018-05" db="EMBL/GenBank/DDBJ databases">
        <title>Genomic Encyclopedia of Type Strains, Phase IV (KMG-IV): sequencing the most valuable type-strain genomes for metagenomic binning, comparative biology and taxonomic classification.</title>
        <authorList>
            <person name="Goeker M."/>
        </authorList>
    </citation>
    <scope>NUCLEOTIDE SEQUENCE [LARGE SCALE GENOMIC DNA]</scope>
    <source>
        <strain evidence="1 2">DSM 44704</strain>
    </source>
</reference>
<dbReference type="Proteomes" id="UP000247569">
    <property type="component" value="Unassembled WGS sequence"/>
</dbReference>
<evidence type="ECO:0000313" key="1">
    <source>
        <dbReference type="EMBL" id="PXX61071.1"/>
    </source>
</evidence>
<evidence type="ECO:0000313" key="2">
    <source>
        <dbReference type="Proteomes" id="UP000247569"/>
    </source>
</evidence>
<sequence>MRTWDLTEIADAIRACWAADTCSPDDLERAGWQADNPAWGHCDVTALLVHDLFGGELMVGEVWLAGEQQGFHWWNRLASGIELDLTRDQFRLGQTISAVRVVERPPGPTRYRWQEYLMLRERVLSRLGHLPEPA</sequence>
<name>A0A318JVT0_9NOCA</name>
<dbReference type="InterPro" id="IPR056238">
    <property type="entry name" value="YunG-like"/>
</dbReference>
<dbReference type="Pfam" id="PF24585">
    <property type="entry name" value="YunG"/>
    <property type="match status" value="1"/>
</dbReference>
<gene>
    <name evidence="1" type="ORF">DFR70_109262</name>
</gene>
<comment type="caution">
    <text evidence="1">The sequence shown here is derived from an EMBL/GenBank/DDBJ whole genome shotgun (WGS) entry which is preliminary data.</text>
</comment>
<dbReference type="OrthoDB" id="9792518at2"/>
<dbReference type="EMBL" id="QJKF01000009">
    <property type="protein sequence ID" value="PXX61071.1"/>
    <property type="molecule type" value="Genomic_DNA"/>
</dbReference>
<keyword evidence="2" id="KW-1185">Reference proteome</keyword>